<feature type="transmembrane region" description="Helical" evidence="1">
    <location>
        <begin position="16"/>
        <end position="33"/>
    </location>
</feature>
<protein>
    <submittedName>
        <fullName evidence="2">Uncharacterized protein</fullName>
    </submittedName>
</protein>
<keyword evidence="1" id="KW-0472">Membrane</keyword>
<gene>
    <name evidence="2" type="ORF">H8S33_04695</name>
</gene>
<evidence type="ECO:0000256" key="1">
    <source>
        <dbReference type="SAM" id="Phobius"/>
    </source>
</evidence>
<dbReference type="AlphaFoldDB" id="A0A923RGN5"/>
<organism evidence="2 3">
    <name type="scientific">Ornithinibacillus hominis</name>
    <dbReference type="NCBI Taxonomy" id="2763055"/>
    <lineage>
        <taxon>Bacteria</taxon>
        <taxon>Bacillati</taxon>
        <taxon>Bacillota</taxon>
        <taxon>Bacilli</taxon>
        <taxon>Bacillales</taxon>
        <taxon>Bacillaceae</taxon>
        <taxon>Ornithinibacillus</taxon>
    </lineage>
</organism>
<name>A0A923RGN5_9BACI</name>
<keyword evidence="1" id="KW-0812">Transmembrane</keyword>
<keyword evidence="1" id="KW-1133">Transmembrane helix</keyword>
<sequence>MVLDFLFEFFGDFSPFYLYVSVLLSAIYVIRWFPEFEFFFNKQVDIRDHYRLYGNFEPVLHQVNEIVERRNWLAIITKRIEVPDDDEEGALSSFYKFVKKRGGAQWKNNLYSLTLRKSAFSEAFYS</sequence>
<dbReference type="Proteomes" id="UP000637359">
    <property type="component" value="Unassembled WGS sequence"/>
</dbReference>
<evidence type="ECO:0000313" key="3">
    <source>
        <dbReference type="Proteomes" id="UP000637359"/>
    </source>
</evidence>
<accession>A0A923RGN5</accession>
<dbReference type="RefSeq" id="WP_186868844.1">
    <property type="nucleotide sequence ID" value="NZ_JACOOL010000003.1"/>
</dbReference>
<evidence type="ECO:0000313" key="2">
    <source>
        <dbReference type="EMBL" id="MBC5636124.1"/>
    </source>
</evidence>
<comment type="caution">
    <text evidence="2">The sequence shown here is derived from an EMBL/GenBank/DDBJ whole genome shotgun (WGS) entry which is preliminary data.</text>
</comment>
<reference evidence="2" key="1">
    <citation type="submission" date="2020-08" db="EMBL/GenBank/DDBJ databases">
        <title>Genome public.</title>
        <authorList>
            <person name="Liu C."/>
            <person name="Sun Q."/>
        </authorList>
    </citation>
    <scope>NUCLEOTIDE SEQUENCE</scope>
    <source>
        <strain evidence="2">BX22</strain>
    </source>
</reference>
<keyword evidence="3" id="KW-1185">Reference proteome</keyword>
<dbReference type="EMBL" id="JACOOL010000003">
    <property type="protein sequence ID" value="MBC5636124.1"/>
    <property type="molecule type" value="Genomic_DNA"/>
</dbReference>
<proteinExistence type="predicted"/>